<evidence type="ECO:0000313" key="4">
    <source>
        <dbReference type="Proteomes" id="UP000315164"/>
    </source>
</evidence>
<feature type="domain" description="Spore protein YkvP/CgeB glycosyl transferase-like" evidence="1">
    <location>
        <begin position="186"/>
        <end position="325"/>
    </location>
</feature>
<dbReference type="RefSeq" id="WP_015586968.1">
    <property type="nucleotide sequence ID" value="NZ_CP017504.1"/>
</dbReference>
<organism evidence="3 4">
    <name type="scientific">Mannheimia haemolytica</name>
    <name type="common">Pasteurella haemolytica</name>
    <dbReference type="NCBI Taxonomy" id="75985"/>
    <lineage>
        <taxon>Bacteria</taxon>
        <taxon>Pseudomonadati</taxon>
        <taxon>Pseudomonadota</taxon>
        <taxon>Gammaproteobacteria</taxon>
        <taxon>Pasteurellales</taxon>
        <taxon>Pasteurellaceae</taxon>
        <taxon>Mannheimia</taxon>
    </lineage>
</organism>
<dbReference type="GeneID" id="67367698"/>
<dbReference type="Proteomes" id="UP000318394">
    <property type="component" value="Unassembled WGS sequence"/>
</dbReference>
<dbReference type="OrthoDB" id="8756565at2"/>
<accession>A0A547EHG5</accession>
<proteinExistence type="predicted"/>
<dbReference type="InterPro" id="IPR055259">
    <property type="entry name" value="YkvP/CgeB_Glyco_trans-like"/>
</dbReference>
<evidence type="ECO:0000313" key="3">
    <source>
        <dbReference type="EMBL" id="TRB74703.1"/>
    </source>
</evidence>
<sequence>MLFYLVSDSLTRLSLSNESLVDLGRITSIGNYPFLHNAKNAKFLMVESAWQGYKNRWKYKIASYPDNPERTNEKLVRLVEKAKDKGIPTVFWNKEDSVHFDRFIDSAKHFDHIFTVDQNAIARYREVVPATTTVNVGMFPVQPKIHNFQGFNFKHLAANFVGSYSHHIHNKRRERQDMLFGAALKAGLPVTIFDRNSDRKSENYRYPKNSFNLNVQPNVSYTETANIYRDYLVSLNINTVEDSPTMFSRRVVEILACGGILVSTPSMAIDNIFKEYCHIVQSEDEAIELFQRLKRGASRDDLNKAIAGSEFVLSNFTWEHFLSQIQKVVYR</sequence>
<comment type="caution">
    <text evidence="3">The sequence shown here is derived from an EMBL/GenBank/DDBJ whole genome shotgun (WGS) entry which is preliminary data.</text>
</comment>
<name>A0A547EHG5_MANHA</name>
<keyword evidence="3" id="KW-0808">Transferase</keyword>
<evidence type="ECO:0000313" key="5">
    <source>
        <dbReference type="Proteomes" id="UP000318394"/>
    </source>
</evidence>
<protein>
    <submittedName>
        <fullName evidence="3">Glycosyltransferase family 1 protein</fullName>
    </submittedName>
</protein>
<evidence type="ECO:0000313" key="2">
    <source>
        <dbReference type="EMBL" id="TRB37874.1"/>
    </source>
</evidence>
<dbReference type="EMBL" id="VAJI01000010">
    <property type="protein sequence ID" value="TRB37874.1"/>
    <property type="molecule type" value="Genomic_DNA"/>
</dbReference>
<evidence type="ECO:0000259" key="1">
    <source>
        <dbReference type="Pfam" id="PF13524"/>
    </source>
</evidence>
<dbReference type="Proteomes" id="UP000315164">
    <property type="component" value="Unassembled WGS sequence"/>
</dbReference>
<keyword evidence="5" id="KW-1185">Reference proteome</keyword>
<dbReference type="AlphaFoldDB" id="A0A547EHG5"/>
<dbReference type="Pfam" id="PF13524">
    <property type="entry name" value="Glyco_trans_1_2"/>
    <property type="match status" value="1"/>
</dbReference>
<gene>
    <name evidence="3" type="ORF">FEA53_07105</name>
    <name evidence="2" type="ORF">FEB89_06660</name>
</gene>
<dbReference type="GO" id="GO:0016740">
    <property type="term" value="F:transferase activity"/>
    <property type="evidence" value="ECO:0007669"/>
    <property type="project" value="UniProtKB-KW"/>
</dbReference>
<dbReference type="EMBL" id="VAJB01000011">
    <property type="protein sequence ID" value="TRB74703.1"/>
    <property type="molecule type" value="Genomic_DNA"/>
</dbReference>
<reference evidence="4 5" key="1">
    <citation type="journal article" date="2019" name="Vet. Microbiol.">
        <title>Genetic characterization of susceptible and multi-drug resistant Mannheimia haemolytica isolated from high-risk stocker calves prior to and after antimicrobial metaphylaxis.</title>
        <authorList>
            <person name="Snyder E.R."/>
            <person name="Alvarez-Narvaez S."/>
            <person name="Credille B.C."/>
        </authorList>
    </citation>
    <scope>NUCLEOTIDE SEQUENCE [LARGE SCALE GENOMIC DNA]</scope>
    <source>
        <strain evidence="3 4">UGA-R5-128-1</strain>
        <strain evidence="2 5">UGA-R7-163-1</strain>
    </source>
</reference>